<name>A0A4Z0BML4_9BURK</name>
<reference evidence="2 3" key="1">
    <citation type="submission" date="2019-03" db="EMBL/GenBank/DDBJ databases">
        <title>Ramlibacter rhizophilus CCTCC AB2015357, whole genome shotgun sequence.</title>
        <authorList>
            <person name="Zhang X."/>
            <person name="Feng G."/>
            <person name="Zhu H."/>
        </authorList>
    </citation>
    <scope>NUCLEOTIDE SEQUENCE [LARGE SCALE GENOMIC DNA]</scope>
    <source>
        <strain evidence="2 3">CCTCC AB2015357</strain>
    </source>
</reference>
<evidence type="ECO:0000256" key="1">
    <source>
        <dbReference type="SAM" id="SignalP"/>
    </source>
</evidence>
<evidence type="ECO:0000313" key="2">
    <source>
        <dbReference type="EMBL" id="TFZ00022.1"/>
    </source>
</evidence>
<dbReference type="PROSITE" id="PS51257">
    <property type="entry name" value="PROKAR_LIPOPROTEIN"/>
    <property type="match status" value="1"/>
</dbReference>
<feature type="chain" id="PRO_5021370712" evidence="1">
    <location>
        <begin position="28"/>
        <end position="186"/>
    </location>
</feature>
<gene>
    <name evidence="2" type="ORF">EZ242_10660</name>
</gene>
<organism evidence="2 3">
    <name type="scientific">Ramlibacter rhizophilus</name>
    <dbReference type="NCBI Taxonomy" id="1781167"/>
    <lineage>
        <taxon>Bacteria</taxon>
        <taxon>Pseudomonadati</taxon>
        <taxon>Pseudomonadota</taxon>
        <taxon>Betaproteobacteria</taxon>
        <taxon>Burkholderiales</taxon>
        <taxon>Comamonadaceae</taxon>
        <taxon>Ramlibacter</taxon>
    </lineage>
</organism>
<dbReference type="RefSeq" id="WP_135285563.1">
    <property type="nucleotide sequence ID" value="NZ_SMLL01000004.1"/>
</dbReference>
<dbReference type="InterPro" id="IPR007446">
    <property type="entry name" value="PilP"/>
</dbReference>
<comment type="caution">
    <text evidence="2">The sequence shown here is derived from an EMBL/GenBank/DDBJ whole genome shotgun (WGS) entry which is preliminary data.</text>
</comment>
<feature type="signal peptide" evidence="1">
    <location>
        <begin position="1"/>
        <end position="27"/>
    </location>
</feature>
<dbReference type="PIRSF" id="PIRSF016481">
    <property type="entry name" value="Pilus_assembly_PilP"/>
    <property type="match status" value="1"/>
</dbReference>
<dbReference type="EMBL" id="SMLL01000004">
    <property type="protein sequence ID" value="TFZ00022.1"/>
    <property type="molecule type" value="Genomic_DNA"/>
</dbReference>
<proteinExistence type="predicted"/>
<accession>A0A4Z0BML4</accession>
<keyword evidence="3" id="KW-1185">Reference proteome</keyword>
<protein>
    <submittedName>
        <fullName evidence="2">Pilus assembly protein PilP</fullName>
    </submittedName>
</protein>
<evidence type="ECO:0000313" key="3">
    <source>
        <dbReference type="Proteomes" id="UP000297564"/>
    </source>
</evidence>
<dbReference type="OrthoDB" id="5296580at2"/>
<keyword evidence="1" id="KW-0732">Signal</keyword>
<dbReference type="Pfam" id="PF04351">
    <property type="entry name" value="PilP"/>
    <property type="match status" value="1"/>
</dbReference>
<dbReference type="AlphaFoldDB" id="A0A4Z0BML4"/>
<dbReference type="Proteomes" id="UP000297564">
    <property type="component" value="Unassembled WGS sequence"/>
</dbReference>
<sequence>MVPLASRRLGRIVLVSLAAALVAGCGAGGDNSLATWMQQQRAEVKPKIEPIAPPKAYTPERYSETAAADPFGREKLTQALRRESGQATNNSTLLAPELARRKEPLESVPLDNMAMVGTLFKQGKPVALIKVDNLLYQVRPGQYMGQNYGRVTKVSESEVVLREIVQDPVGDWVERVTTMQLQERAQ</sequence>
<dbReference type="Gene3D" id="2.30.30.830">
    <property type="match status" value="1"/>
</dbReference>